<dbReference type="OMA" id="CFKHLRC"/>
<evidence type="ECO:0000259" key="6">
    <source>
        <dbReference type="Pfam" id="PF07782"/>
    </source>
</evidence>
<dbReference type="GO" id="GO:0030308">
    <property type="term" value="P:negative regulation of cell growth"/>
    <property type="evidence" value="ECO:0007669"/>
    <property type="project" value="Ensembl"/>
</dbReference>
<name>A0A6P5IY61_PHACI</name>
<accession>A0A6P5IY61</accession>
<evidence type="ECO:0000256" key="1">
    <source>
        <dbReference type="ARBA" id="ARBA00004141"/>
    </source>
</evidence>
<feature type="transmembrane region" description="Helical" evidence="5">
    <location>
        <begin position="6"/>
        <end position="23"/>
    </location>
</feature>
<comment type="subcellular location">
    <subcellularLocation>
        <location evidence="1">Membrane</location>
        <topology evidence="1">Multi-pass membrane protein</topology>
    </subcellularLocation>
</comment>
<dbReference type="InterPro" id="IPR051856">
    <property type="entry name" value="CSR-E3_Ligase_Protein"/>
</dbReference>
<dbReference type="FunCoup" id="A0A6P5IY61">
    <property type="interactions" value="45"/>
</dbReference>
<dbReference type="Proteomes" id="UP000515140">
    <property type="component" value="Unplaced"/>
</dbReference>
<dbReference type="Pfam" id="PF07782">
    <property type="entry name" value="DC_STAMP"/>
    <property type="match status" value="1"/>
</dbReference>
<dbReference type="GO" id="GO:0009986">
    <property type="term" value="C:cell surface"/>
    <property type="evidence" value="ECO:0007669"/>
    <property type="project" value="Ensembl"/>
</dbReference>
<evidence type="ECO:0000256" key="3">
    <source>
        <dbReference type="ARBA" id="ARBA00022989"/>
    </source>
</evidence>
<reference evidence="8" key="1">
    <citation type="submission" date="2025-08" db="UniProtKB">
        <authorList>
            <consortium name="RefSeq"/>
        </authorList>
    </citation>
    <scope>IDENTIFICATION</scope>
    <source>
        <tissue evidence="8">Spleen</tissue>
    </source>
</reference>
<feature type="transmembrane region" description="Helical" evidence="5">
    <location>
        <begin position="297"/>
        <end position="317"/>
    </location>
</feature>
<dbReference type="AlphaFoldDB" id="A0A6P5IY61"/>
<dbReference type="CTD" id="81501"/>
<dbReference type="GO" id="GO:0071356">
    <property type="term" value="P:cellular response to tumor necrosis factor"/>
    <property type="evidence" value="ECO:0007669"/>
    <property type="project" value="Ensembl"/>
</dbReference>
<feature type="transmembrane region" description="Helical" evidence="5">
    <location>
        <begin position="35"/>
        <end position="56"/>
    </location>
</feature>
<protein>
    <submittedName>
        <fullName evidence="8">Dendritic cell-specific transmembrane protein</fullName>
    </submittedName>
</protein>
<feature type="domain" description="Dendritic cell-specific transmembrane protein-like" evidence="6">
    <location>
        <begin position="246"/>
        <end position="425"/>
    </location>
</feature>
<evidence type="ECO:0000256" key="2">
    <source>
        <dbReference type="ARBA" id="ARBA00022692"/>
    </source>
</evidence>
<dbReference type="GO" id="GO:0045780">
    <property type="term" value="P:positive regulation of bone resorption"/>
    <property type="evidence" value="ECO:0007669"/>
    <property type="project" value="Ensembl"/>
</dbReference>
<feature type="transmembrane region" description="Helical" evidence="5">
    <location>
        <begin position="214"/>
        <end position="235"/>
    </location>
</feature>
<gene>
    <name evidence="8" type="primary">DCSTAMP</name>
</gene>
<dbReference type="GeneID" id="110195464"/>
<keyword evidence="7" id="KW-1185">Reference proteome</keyword>
<evidence type="ECO:0000256" key="4">
    <source>
        <dbReference type="ARBA" id="ARBA00023136"/>
    </source>
</evidence>
<dbReference type="KEGG" id="pcw:110195464"/>
<dbReference type="GO" id="GO:0072675">
    <property type="term" value="P:osteoclast fusion"/>
    <property type="evidence" value="ECO:0007669"/>
    <property type="project" value="Ensembl"/>
</dbReference>
<dbReference type="GO" id="GO:0045657">
    <property type="term" value="P:positive regulation of monocyte differentiation"/>
    <property type="evidence" value="ECO:0007669"/>
    <property type="project" value="Ensembl"/>
</dbReference>
<evidence type="ECO:0000256" key="5">
    <source>
        <dbReference type="SAM" id="Phobius"/>
    </source>
</evidence>
<dbReference type="InterPro" id="IPR012858">
    <property type="entry name" value="DC_STAMP-like"/>
</dbReference>
<dbReference type="PANTHER" id="PTHR21041:SF2">
    <property type="entry name" value="DENDRITIC CELL-SPECIFIC TRANSMEMBRANE PROTEIN"/>
    <property type="match status" value="1"/>
</dbReference>
<evidence type="ECO:0000313" key="7">
    <source>
        <dbReference type="Proteomes" id="UP000515140"/>
    </source>
</evidence>
<keyword evidence="3 5" id="KW-1133">Transmembrane helix</keyword>
<proteinExistence type="predicted"/>
<sequence length="474" mass="54519">MSSMNVGASVIEVFLCFWGFYLSPRSTGWKDLLQHFGVCCVVGFISTVFLYLGLYWFLASSAIFFLPFWIIMSILLCWSKHIRCFAILFFLSCGLREGRNALIAAGTGIVTFGHVKNIFHNLKGLLEGITCNLSIKCFAIHFPLLNKYIEAIQWLYSLVTDISLFEEIVSWNHTLAMSILSPSKAFEIRLNDTKREILSVIDHVTTVTEVVSSLGQGLLTVTGFALVLLSTGFFMKRFLGSHNRRFENIYITRHFIKFDESERHHKRPCVLPLSKQEREKYIIIPSICLAPNEKRRLGLFFLPILTNLYVWAMFAAMDYGLYQLLSSVNKHLQNLPGMEVHLKLYNEVKGNHDIISDSYFNISLFEPNCIPKPELFMSKTWIPLSVIILMLVVLGLLSSILMQFKILVSGSFYPDVERDRIQYLHAKILRRRSKQPLREGKKKLRQFVTELHFWFPVLRMFGEGTASPANENNP</sequence>
<keyword evidence="4 5" id="KW-0472">Membrane</keyword>
<feature type="transmembrane region" description="Helical" evidence="5">
    <location>
        <begin position="62"/>
        <end position="79"/>
    </location>
</feature>
<dbReference type="InParanoid" id="A0A6P5IY61"/>
<dbReference type="GO" id="GO:0005789">
    <property type="term" value="C:endoplasmic reticulum membrane"/>
    <property type="evidence" value="ECO:0007669"/>
    <property type="project" value="Ensembl"/>
</dbReference>
<dbReference type="GO" id="GO:0043011">
    <property type="term" value="P:myeloid dendritic cell differentiation"/>
    <property type="evidence" value="ECO:0007669"/>
    <property type="project" value="Ensembl"/>
</dbReference>
<dbReference type="GO" id="GO:0036006">
    <property type="term" value="P:cellular response to macrophage colony-stimulating factor stimulus"/>
    <property type="evidence" value="ECO:0007669"/>
    <property type="project" value="Ensembl"/>
</dbReference>
<evidence type="ECO:0000313" key="8">
    <source>
        <dbReference type="RefSeq" id="XP_020823921.1"/>
    </source>
</evidence>
<dbReference type="PANTHER" id="PTHR21041">
    <property type="entry name" value="DENDRITIC CELL-SPECIFIC TRANSMEMBRANE PROTEIN"/>
    <property type="match status" value="1"/>
</dbReference>
<feature type="transmembrane region" description="Helical" evidence="5">
    <location>
        <begin position="381"/>
        <end position="402"/>
    </location>
</feature>
<keyword evidence="2 5" id="KW-0812">Transmembrane</keyword>
<dbReference type="GO" id="GO:0061025">
    <property type="term" value="P:membrane fusion"/>
    <property type="evidence" value="ECO:0007669"/>
    <property type="project" value="Ensembl"/>
</dbReference>
<organism evidence="7 8">
    <name type="scientific">Phascolarctos cinereus</name>
    <name type="common">Koala</name>
    <dbReference type="NCBI Taxonomy" id="38626"/>
    <lineage>
        <taxon>Eukaryota</taxon>
        <taxon>Metazoa</taxon>
        <taxon>Chordata</taxon>
        <taxon>Craniata</taxon>
        <taxon>Vertebrata</taxon>
        <taxon>Euteleostomi</taxon>
        <taxon>Mammalia</taxon>
        <taxon>Metatheria</taxon>
        <taxon>Diprotodontia</taxon>
        <taxon>Phascolarctidae</taxon>
        <taxon>Phascolarctos</taxon>
    </lineage>
</organism>
<dbReference type="GO" id="GO:0071353">
    <property type="term" value="P:cellular response to interleukin-4"/>
    <property type="evidence" value="ECO:0007669"/>
    <property type="project" value="Ensembl"/>
</dbReference>
<dbReference type="GO" id="GO:0034241">
    <property type="term" value="P:positive regulation of macrophage fusion"/>
    <property type="evidence" value="ECO:0007669"/>
    <property type="project" value="Ensembl"/>
</dbReference>
<dbReference type="GO" id="GO:0010008">
    <property type="term" value="C:endosome membrane"/>
    <property type="evidence" value="ECO:0007669"/>
    <property type="project" value="Ensembl"/>
</dbReference>
<dbReference type="RefSeq" id="XP_020823921.1">
    <property type="nucleotide sequence ID" value="XM_020968262.1"/>
</dbReference>